<evidence type="ECO:0000256" key="3">
    <source>
        <dbReference type="ARBA" id="ARBA00022670"/>
    </source>
</evidence>
<keyword evidence="9" id="KW-0325">Glycoprotein</keyword>
<dbReference type="GO" id="GO:0008237">
    <property type="term" value="F:metallopeptidase activity"/>
    <property type="evidence" value="ECO:0007669"/>
    <property type="project" value="UniProtKB-KW"/>
</dbReference>
<reference evidence="14 15" key="1">
    <citation type="journal article" date="2007" name="Nature">
        <title>Genome of the marsupial Monodelphis domestica reveals innovation in non-coding sequences.</title>
        <authorList>
            <person name="Mikkelsen T.S."/>
            <person name="Wakefield M.J."/>
            <person name="Aken B."/>
            <person name="Amemiya C.T."/>
            <person name="Chang J.L."/>
            <person name="Duke S."/>
            <person name="Garber M."/>
            <person name="Gentles A.J."/>
            <person name="Goodstadt L."/>
            <person name="Heger A."/>
            <person name="Jurka J."/>
            <person name="Kamal M."/>
            <person name="Mauceli E."/>
            <person name="Searle S.M."/>
            <person name="Sharpe T."/>
            <person name="Baker M.L."/>
            <person name="Batzer M.A."/>
            <person name="Benos P.V."/>
            <person name="Belov K."/>
            <person name="Clamp M."/>
            <person name="Cook A."/>
            <person name="Cuff J."/>
            <person name="Das R."/>
            <person name="Davidow L."/>
            <person name="Deakin J.E."/>
            <person name="Fazzari M.J."/>
            <person name="Glass J.L."/>
            <person name="Grabherr M."/>
            <person name="Greally J.M."/>
            <person name="Gu W."/>
            <person name="Hore T.A."/>
            <person name="Huttley G.A."/>
            <person name="Kleber M."/>
            <person name="Jirtle R.L."/>
            <person name="Koina E."/>
            <person name="Lee J.T."/>
            <person name="Mahony S."/>
            <person name="Marra M.A."/>
            <person name="Miller R.D."/>
            <person name="Nicholls R.D."/>
            <person name="Oda M."/>
            <person name="Papenfuss A.T."/>
            <person name="Parra Z.E."/>
            <person name="Pollock D.D."/>
            <person name="Ray D.A."/>
            <person name="Schein J.E."/>
            <person name="Speed T.P."/>
            <person name="Thompson K."/>
            <person name="VandeBerg J.L."/>
            <person name="Wade C.M."/>
            <person name="Walker J.A."/>
            <person name="Waters P.D."/>
            <person name="Webber C."/>
            <person name="Weidman J.R."/>
            <person name="Xie X."/>
            <person name="Zody M.C."/>
            <person name="Baldwin J."/>
            <person name="Abdouelleil A."/>
            <person name="Abdulkadir J."/>
            <person name="Abebe A."/>
            <person name="Abera B."/>
            <person name="Abreu J."/>
            <person name="Acer S.C."/>
            <person name="Aftuck L."/>
            <person name="Alexander A."/>
            <person name="An P."/>
            <person name="Anderson E."/>
            <person name="Anderson S."/>
            <person name="Arachi H."/>
            <person name="Azer M."/>
            <person name="Bachantsang P."/>
            <person name="Barry A."/>
            <person name="Bayul T."/>
            <person name="Berlin A."/>
            <person name="Bessette D."/>
            <person name="Bloom T."/>
            <person name="Bloom T."/>
            <person name="Boguslavskiy L."/>
            <person name="Bonnet C."/>
            <person name="Boukhgalter B."/>
            <person name="Bourzgui I."/>
            <person name="Brown A."/>
            <person name="Cahill P."/>
            <person name="Channer S."/>
            <person name="Cheshatsang Y."/>
            <person name="Chuda L."/>
            <person name="Citroen M."/>
            <person name="Collymore A."/>
            <person name="Cooke P."/>
            <person name="Costello M."/>
            <person name="D'Aco K."/>
            <person name="Daza R."/>
            <person name="De Haan G."/>
            <person name="DeGray S."/>
            <person name="DeMaso C."/>
            <person name="Dhargay N."/>
            <person name="Dooley K."/>
            <person name="Dooley E."/>
            <person name="Doricent M."/>
            <person name="Dorje P."/>
            <person name="Dorjee K."/>
            <person name="Dupes A."/>
            <person name="Elong R."/>
            <person name="Falk J."/>
            <person name="Farina A."/>
            <person name="Faro S."/>
            <person name="Ferguson D."/>
            <person name="Fisher S."/>
            <person name="Foley C.D."/>
            <person name="Franke A."/>
            <person name="Friedrich D."/>
            <person name="Gadbois L."/>
            <person name="Gearin G."/>
            <person name="Gearin C.R."/>
            <person name="Giannoukos G."/>
            <person name="Goode T."/>
            <person name="Graham J."/>
            <person name="Grandbois E."/>
            <person name="Grewal S."/>
            <person name="Gyaltsen K."/>
            <person name="Hafez N."/>
            <person name="Hagos B."/>
            <person name="Hall J."/>
            <person name="Henson C."/>
            <person name="Hollinger A."/>
            <person name="Honan T."/>
            <person name="Huard M.D."/>
            <person name="Hughes L."/>
            <person name="Hurhula B."/>
            <person name="Husby M.E."/>
            <person name="Kamat A."/>
            <person name="Kanga B."/>
            <person name="Kashin S."/>
            <person name="Khazanovich D."/>
            <person name="Kisner P."/>
            <person name="Lance K."/>
            <person name="Lara M."/>
            <person name="Lee W."/>
            <person name="Lennon N."/>
            <person name="Letendre F."/>
            <person name="LeVine R."/>
            <person name="Lipovsky A."/>
            <person name="Liu X."/>
            <person name="Liu J."/>
            <person name="Liu S."/>
            <person name="Lokyitsang T."/>
            <person name="Lokyitsang Y."/>
            <person name="Lubonja R."/>
            <person name="Lui A."/>
            <person name="MacDonald P."/>
            <person name="Magnisalis V."/>
            <person name="Maru K."/>
            <person name="Matthews C."/>
            <person name="McCusker W."/>
            <person name="McDonough S."/>
            <person name="Mehta T."/>
            <person name="Meldrim J."/>
            <person name="Meneus L."/>
            <person name="Mihai O."/>
            <person name="Mihalev A."/>
            <person name="Mihova T."/>
            <person name="Mittelman R."/>
            <person name="Mlenga V."/>
            <person name="Montmayeur A."/>
            <person name="Mulrain L."/>
            <person name="Navidi A."/>
            <person name="Naylor J."/>
            <person name="Negash T."/>
            <person name="Nguyen T."/>
            <person name="Nguyen N."/>
            <person name="Nicol R."/>
            <person name="Norbu C."/>
            <person name="Norbu N."/>
            <person name="Novod N."/>
            <person name="O'Neill B."/>
            <person name="Osman S."/>
            <person name="Markiewicz E."/>
            <person name="Oyono O.L."/>
            <person name="Patti C."/>
            <person name="Phunkhang P."/>
            <person name="Pierre F."/>
            <person name="Priest M."/>
            <person name="Raghuraman S."/>
            <person name="Rege F."/>
            <person name="Reyes R."/>
            <person name="Rise C."/>
            <person name="Rogov P."/>
            <person name="Ross K."/>
            <person name="Ryan E."/>
            <person name="Settipalli S."/>
            <person name="Shea T."/>
            <person name="Sherpa N."/>
            <person name="Shi L."/>
            <person name="Shih D."/>
            <person name="Sparrow T."/>
            <person name="Spaulding J."/>
            <person name="Stalker J."/>
            <person name="Stange-Thomann N."/>
            <person name="Stavropoulos S."/>
            <person name="Stone C."/>
            <person name="Strader C."/>
            <person name="Tesfaye S."/>
            <person name="Thomson T."/>
            <person name="Thoulutsang Y."/>
            <person name="Thoulutsang D."/>
            <person name="Topham K."/>
            <person name="Topping I."/>
            <person name="Tsamla T."/>
            <person name="Vassiliev H."/>
            <person name="Vo A."/>
            <person name="Wangchuk T."/>
            <person name="Wangdi T."/>
            <person name="Weiand M."/>
            <person name="Wilkinson J."/>
            <person name="Wilson A."/>
            <person name="Yadav S."/>
            <person name="Young G."/>
            <person name="Yu Q."/>
            <person name="Zembek L."/>
            <person name="Zhong D."/>
            <person name="Zimmer A."/>
            <person name="Zwirko Z."/>
            <person name="Jaffe D.B."/>
            <person name="Alvarez P."/>
            <person name="Brockman W."/>
            <person name="Butler J."/>
            <person name="Chin C."/>
            <person name="Gnerre S."/>
            <person name="MacCallum I."/>
            <person name="Graves J.A."/>
            <person name="Ponting C.P."/>
            <person name="Breen M."/>
            <person name="Samollow P.B."/>
            <person name="Lander E.S."/>
            <person name="Lindblad-Toh K."/>
        </authorList>
    </citation>
    <scope>NUCLEOTIDE SEQUENCE [LARGE SCALE GENOMIC DNA]</scope>
</reference>
<sequence>MEWFLNVVLVLVMGLLLVVKGSMIQLNGNGYDGIVIAINPSVLEDEKLIQKTKEMVTEASTVLFHATNKRAYFRNVSILIPMTWTSKPEYLIPKLESYEQADVIVADPYLKYGNDPYTLQYGQCGEKGRYIHFTPNFLLGDNLNIYGPRGKVFVHEWAHLRWGVFDEYNLDQPFYITRQNTIEATRCSRNIAGVNRVLKCSNKSCAIKMCKTNRKTGMYEAKCQFIPEKSQSAKASIMFMQSLDSVVEFCTKKTHNPDAPNLQNKMCNHRSTWEVIMASEDFRNLSSMRRTHSPPPPTFSLLKTQERIICLVLDKSGSMNLLGSSTVRMTRMNIHQAAKLYLIQIVEKGSWVGMVTFDNVAKIQNNLTQIIHENATQEIIRNLPKNADGGTSICGGLKAGFQVITQSSRSTSGSEIVLLTDGEDHDISTCFNEVKQSGAVIHTVALGPDAAKELEKLSIMTGGYKVTSSANMNNFIDAFSRMKSRSGNLFQQAIQLESKGSTLKFKEWMNGTVVVDSTVGNDTFFVITWTQSIPKIYLQDPKGKEYHNADFSTDKDNNKAARLQIPDPAETGNWIYKLRNENNSPEDIALTVTTRAKSPVVLPVIATVHVNQSTGHFPSPMTIYAQVSQGFLPVLGVDVMAIIETESGLQETLELWDNGADFIYMCIYTHLHVYKWQIGRKLSTTILKKNNLFFLEGEIKLNPPRPGVKNNEMEVKLEDFNRITTGDSFVMSGVPSKPIPDKFPPGKITDLEARFQANHILLSWTATGNDLDKGKADHYKIRMSKNSAILRDNFDKATPVDTSGLKPKEANSKETFKFKPENLKIENGTKVYIAIQAIDDASLISEVSNIAQAVKFIPPPVPSTEDPCPNNNSIGYNINIATIILVVVGAVATINIF</sequence>
<evidence type="ECO:0000256" key="10">
    <source>
        <dbReference type="ARBA" id="ARBA00023214"/>
    </source>
</evidence>
<proteinExistence type="inferred from homology"/>
<dbReference type="Proteomes" id="UP000002280">
    <property type="component" value="Chromosome 2"/>
</dbReference>
<keyword evidence="8" id="KW-0482">Metalloprotease</keyword>
<evidence type="ECO:0000256" key="1">
    <source>
        <dbReference type="ARBA" id="ARBA00006398"/>
    </source>
</evidence>
<dbReference type="FunFam" id="3.40.50.410:FF:000034">
    <property type="entry name" value="calcium-activated chloride channel regulator 1"/>
    <property type="match status" value="1"/>
</dbReference>
<evidence type="ECO:0000256" key="11">
    <source>
        <dbReference type="SAM" id="Phobius"/>
    </source>
</evidence>
<evidence type="ECO:0000256" key="8">
    <source>
        <dbReference type="ARBA" id="ARBA00023049"/>
    </source>
</evidence>
<dbReference type="GO" id="GO:0005229">
    <property type="term" value="F:intracellularly calcium-gated chloride channel activity"/>
    <property type="evidence" value="ECO:0000318"/>
    <property type="project" value="GO_Central"/>
</dbReference>
<dbReference type="GO" id="GO:0046872">
    <property type="term" value="F:metal ion binding"/>
    <property type="evidence" value="ECO:0007669"/>
    <property type="project" value="UniProtKB-KW"/>
</dbReference>
<keyword evidence="11" id="KW-0472">Membrane</keyword>
<evidence type="ECO:0000313" key="15">
    <source>
        <dbReference type="Proteomes" id="UP000002280"/>
    </source>
</evidence>
<dbReference type="Pfam" id="PF00092">
    <property type="entry name" value="VWA"/>
    <property type="match status" value="1"/>
</dbReference>
<dbReference type="FunFam" id="2.60.40.10:FF:001134">
    <property type="entry name" value="Calcium-activated chloride channel regulator 1"/>
    <property type="match status" value="1"/>
</dbReference>
<dbReference type="CDD" id="cd00198">
    <property type="entry name" value="vWFA"/>
    <property type="match status" value="1"/>
</dbReference>
<dbReference type="InterPro" id="IPR004727">
    <property type="entry name" value="CLCA_chordata"/>
</dbReference>
<keyword evidence="10" id="KW-0868">Chloride</keyword>
<dbReference type="InterPro" id="IPR013642">
    <property type="entry name" value="CLCA_N"/>
</dbReference>
<dbReference type="GO" id="GO:0006508">
    <property type="term" value="P:proteolysis"/>
    <property type="evidence" value="ECO:0007669"/>
    <property type="project" value="UniProtKB-KW"/>
</dbReference>
<keyword evidence="7" id="KW-0862">Zinc</keyword>
<evidence type="ECO:0000256" key="12">
    <source>
        <dbReference type="SAM" id="SignalP"/>
    </source>
</evidence>
<dbReference type="STRING" id="13616.ENSMODP00000056926"/>
<dbReference type="InterPro" id="IPR036465">
    <property type="entry name" value="vWFA_dom_sf"/>
</dbReference>
<accession>A0A5F8HA99</accession>
<comment type="similarity">
    <text evidence="1">Belongs to the CLCR family.</text>
</comment>
<keyword evidence="11" id="KW-0812">Transmembrane</keyword>
<dbReference type="NCBIfam" id="TIGR00868">
    <property type="entry name" value="hCaCC"/>
    <property type="match status" value="1"/>
</dbReference>
<dbReference type="InterPro" id="IPR002035">
    <property type="entry name" value="VWF_A"/>
</dbReference>
<dbReference type="Ensembl" id="ENSMODT00000064011.1">
    <property type="protein sequence ID" value="ENSMODP00000056926.1"/>
    <property type="gene ID" value="ENSMODG00000008041.4"/>
</dbReference>
<dbReference type="Gene3D" id="2.60.40.10">
    <property type="entry name" value="Immunoglobulins"/>
    <property type="match status" value="1"/>
</dbReference>
<evidence type="ECO:0000256" key="4">
    <source>
        <dbReference type="ARBA" id="ARBA00022723"/>
    </source>
</evidence>
<evidence type="ECO:0000256" key="9">
    <source>
        <dbReference type="ARBA" id="ARBA00023180"/>
    </source>
</evidence>
<feature type="signal peptide" evidence="12">
    <location>
        <begin position="1"/>
        <end position="21"/>
    </location>
</feature>
<evidence type="ECO:0000256" key="6">
    <source>
        <dbReference type="ARBA" id="ARBA00022801"/>
    </source>
</evidence>
<dbReference type="InParanoid" id="A0A5F8HA99"/>
<dbReference type="GeneTree" id="ENSGT00940000157555"/>
<dbReference type="GO" id="GO:0005886">
    <property type="term" value="C:plasma membrane"/>
    <property type="evidence" value="ECO:0000318"/>
    <property type="project" value="GO_Central"/>
</dbReference>
<keyword evidence="2" id="KW-0813">Transport</keyword>
<evidence type="ECO:0000259" key="13">
    <source>
        <dbReference type="PROSITE" id="PS50234"/>
    </source>
</evidence>
<dbReference type="PANTHER" id="PTHR10579">
    <property type="entry name" value="CALCIUM-ACTIVATED CHLORIDE CHANNEL REGULATOR"/>
    <property type="match status" value="1"/>
</dbReference>
<keyword evidence="6" id="KW-0378">Hydrolase</keyword>
<feature type="chain" id="PRO_5023810653" description="VWFA domain-containing protein" evidence="12">
    <location>
        <begin position="22"/>
        <end position="897"/>
    </location>
</feature>
<keyword evidence="11" id="KW-1133">Transmembrane helix</keyword>
<organism evidence="14 15">
    <name type="scientific">Monodelphis domestica</name>
    <name type="common">Gray short-tailed opossum</name>
    <dbReference type="NCBI Taxonomy" id="13616"/>
    <lineage>
        <taxon>Eukaryota</taxon>
        <taxon>Metazoa</taxon>
        <taxon>Chordata</taxon>
        <taxon>Craniata</taxon>
        <taxon>Vertebrata</taxon>
        <taxon>Euteleostomi</taxon>
        <taxon>Mammalia</taxon>
        <taxon>Metatheria</taxon>
        <taxon>Didelphimorphia</taxon>
        <taxon>Didelphidae</taxon>
        <taxon>Monodelphis</taxon>
    </lineage>
</organism>
<dbReference type="SMART" id="SM00327">
    <property type="entry name" value="VWA"/>
    <property type="match status" value="1"/>
</dbReference>
<dbReference type="Gene3D" id="3.40.50.410">
    <property type="entry name" value="von Willebrand factor, type A domain"/>
    <property type="match status" value="1"/>
</dbReference>
<dbReference type="AlphaFoldDB" id="A0A5F8HA99"/>
<keyword evidence="3" id="KW-0645">Protease</keyword>
<dbReference type="InterPro" id="IPR051266">
    <property type="entry name" value="CLCR"/>
</dbReference>
<keyword evidence="4" id="KW-0479">Metal-binding</keyword>
<evidence type="ECO:0000313" key="14">
    <source>
        <dbReference type="Ensembl" id="ENSMODP00000056926.1"/>
    </source>
</evidence>
<dbReference type="SUPFAM" id="SSF53300">
    <property type="entry name" value="vWA-like"/>
    <property type="match status" value="1"/>
</dbReference>
<dbReference type="PROSITE" id="PS50234">
    <property type="entry name" value="VWFA"/>
    <property type="match status" value="1"/>
</dbReference>
<keyword evidence="5 12" id="KW-0732">Signal</keyword>
<evidence type="ECO:0000256" key="2">
    <source>
        <dbReference type="ARBA" id="ARBA00022448"/>
    </source>
</evidence>
<dbReference type="OMA" id="EHFEFKP"/>
<dbReference type="PANTHER" id="PTHR10579:SF42">
    <property type="entry name" value="CHLORIDE CHANNEL ACCESSORY 3B"/>
    <property type="match status" value="1"/>
</dbReference>
<feature type="transmembrane region" description="Helical" evidence="11">
    <location>
        <begin position="874"/>
        <end position="896"/>
    </location>
</feature>
<dbReference type="InterPro" id="IPR013783">
    <property type="entry name" value="Ig-like_fold"/>
</dbReference>
<feature type="domain" description="VWFA" evidence="13">
    <location>
        <begin position="308"/>
        <end position="482"/>
    </location>
</feature>
<reference evidence="14" key="2">
    <citation type="submission" date="2025-08" db="UniProtKB">
        <authorList>
            <consortium name="Ensembl"/>
        </authorList>
    </citation>
    <scope>IDENTIFICATION</scope>
</reference>
<name>A0A5F8HA99_MONDO</name>
<dbReference type="Pfam" id="PF08434">
    <property type="entry name" value="CLCA"/>
    <property type="match status" value="1"/>
</dbReference>
<reference evidence="14" key="3">
    <citation type="submission" date="2025-09" db="UniProtKB">
        <authorList>
            <consortium name="Ensembl"/>
        </authorList>
    </citation>
    <scope>IDENTIFICATION</scope>
</reference>
<keyword evidence="15" id="KW-1185">Reference proteome</keyword>
<protein>
    <recommendedName>
        <fullName evidence="13">VWFA domain-containing protein</fullName>
    </recommendedName>
</protein>
<evidence type="ECO:0000256" key="7">
    <source>
        <dbReference type="ARBA" id="ARBA00022833"/>
    </source>
</evidence>
<evidence type="ECO:0000256" key="5">
    <source>
        <dbReference type="ARBA" id="ARBA00022729"/>
    </source>
</evidence>